<keyword evidence="3" id="KW-1185">Reference proteome</keyword>
<dbReference type="EMBL" id="JAMKBJ010000011">
    <property type="protein sequence ID" value="MCZ8537952.1"/>
    <property type="molecule type" value="Genomic_DNA"/>
</dbReference>
<keyword evidence="1" id="KW-0812">Transmembrane</keyword>
<keyword evidence="1" id="KW-0472">Membrane</keyword>
<protein>
    <submittedName>
        <fullName evidence="2">Uncharacterized protein</fullName>
    </submittedName>
</protein>
<keyword evidence="1" id="KW-1133">Transmembrane helix</keyword>
<proteinExistence type="predicted"/>
<evidence type="ECO:0000313" key="2">
    <source>
        <dbReference type="EMBL" id="MCZ8537952.1"/>
    </source>
</evidence>
<accession>A0A9X3LH87</accession>
<organism evidence="2 3">
    <name type="scientific">Paenisporosarcina quisquiliarum</name>
    <dbReference type="NCBI Taxonomy" id="365346"/>
    <lineage>
        <taxon>Bacteria</taxon>
        <taxon>Bacillati</taxon>
        <taxon>Bacillota</taxon>
        <taxon>Bacilli</taxon>
        <taxon>Bacillales</taxon>
        <taxon>Caryophanaceae</taxon>
        <taxon>Paenisporosarcina</taxon>
    </lineage>
</organism>
<sequence>MADWLKGLVFIILLSEILQAIFQNSDSTDKIEEYTKLGLAMYILLFISSFFYE</sequence>
<feature type="transmembrane region" description="Helical" evidence="1">
    <location>
        <begin position="34"/>
        <end position="52"/>
    </location>
</feature>
<dbReference type="AlphaFoldDB" id="A0A9X3LH87"/>
<gene>
    <name evidence="2" type="ORF">M9R32_12220</name>
</gene>
<evidence type="ECO:0000256" key="1">
    <source>
        <dbReference type="SAM" id="Phobius"/>
    </source>
</evidence>
<reference evidence="2" key="1">
    <citation type="submission" date="2022-05" db="EMBL/GenBank/DDBJ databases">
        <authorList>
            <person name="Colautti A."/>
            <person name="Iacumin L."/>
        </authorList>
    </citation>
    <scope>NUCLEOTIDE SEQUENCE</scope>
    <source>
        <strain evidence="2">SK 55</strain>
    </source>
</reference>
<evidence type="ECO:0000313" key="3">
    <source>
        <dbReference type="Proteomes" id="UP001152173"/>
    </source>
</evidence>
<comment type="caution">
    <text evidence="2">The sequence shown here is derived from an EMBL/GenBank/DDBJ whole genome shotgun (WGS) entry which is preliminary data.</text>
</comment>
<dbReference type="Proteomes" id="UP001152173">
    <property type="component" value="Unassembled WGS sequence"/>
</dbReference>
<feature type="transmembrane region" description="Helical" evidence="1">
    <location>
        <begin position="6"/>
        <end position="22"/>
    </location>
</feature>
<dbReference type="RefSeq" id="WP_269927022.1">
    <property type="nucleotide sequence ID" value="NZ_JAMKBJ010000011.1"/>
</dbReference>
<name>A0A9X3LH87_9BACL</name>